<sequence length="528" mass="59068">MDNGFAFDDNTDIRTGITGSGNSNASMISKATTKSDKSSKFYGSGRESKFRLKFRGNKGDNGNSNDTIERLDSTNMVGNSSDTLTYGKLDTRPELTIQTTGHLSLTIPKRIGSLILLEDPGYNGGKKAQVSSPASTFHNLFHRTSTSAQPLNDTRINENEELSTTSNRIPISLSSNSSNSNVIDQVLASTYNFANPDFTSEDVDISTSSSIQELQRKLLTPTDQYLLGKVRCNSTTKLGTAGFGISPQISASNNSGIHLSNSGLSIIGSPDNSINTSFSEIGLSIANDTLPRAEEYSSKNYKFYIKLFTLVKLLCCPSQYRKQPNGFLFPFLGLTVEKVTHFVKEGYVQHFPQVPDIDDFHIREVTLDLTLFYSQCLSALKIDSSMPQNLSPHNGQLGIDILMSCWTKLEFQWTIFKEKIRFYLMLIFQPLQKYLKDFSTIKIDRILFASFKDNMLTPFLVQRLSNFHNFHDEERKSLKSNMPLVRNMINCFSLLTGKAIVDSNNPLAATFLFNDTYEMLCNIEDDRN</sequence>
<evidence type="ECO:0000313" key="3">
    <source>
        <dbReference type="Proteomes" id="UP000790833"/>
    </source>
</evidence>
<dbReference type="GeneID" id="66117596"/>
<dbReference type="OrthoDB" id="4022940at2759"/>
<accession>A0A9P8AJR7</accession>
<feature type="region of interest" description="Disordered" evidence="1">
    <location>
        <begin position="1"/>
        <end position="43"/>
    </location>
</feature>
<evidence type="ECO:0000313" key="2">
    <source>
        <dbReference type="EMBL" id="KAG7195105.1"/>
    </source>
</evidence>
<dbReference type="RefSeq" id="XP_043050652.1">
    <property type="nucleotide sequence ID" value="XM_043194901.1"/>
</dbReference>
<comment type="caution">
    <text evidence="2">The sequence shown here is derived from an EMBL/GenBank/DDBJ whole genome shotgun (WGS) entry which is preliminary data.</text>
</comment>
<evidence type="ECO:0000256" key="1">
    <source>
        <dbReference type="SAM" id="MobiDB-lite"/>
    </source>
</evidence>
<keyword evidence="3" id="KW-1185">Reference proteome</keyword>
<dbReference type="AlphaFoldDB" id="A0A9P8AJR7"/>
<dbReference type="Proteomes" id="UP000790833">
    <property type="component" value="Unassembled WGS sequence"/>
</dbReference>
<name>A0A9P8AJR7_9ASCO</name>
<gene>
    <name evidence="2" type="ORF">KQ657_004222</name>
</gene>
<organism evidence="2 3">
    <name type="scientific">Scheffersomyces spartinae</name>
    <dbReference type="NCBI Taxonomy" id="45513"/>
    <lineage>
        <taxon>Eukaryota</taxon>
        <taxon>Fungi</taxon>
        <taxon>Dikarya</taxon>
        <taxon>Ascomycota</taxon>
        <taxon>Saccharomycotina</taxon>
        <taxon>Pichiomycetes</taxon>
        <taxon>Debaryomycetaceae</taxon>
        <taxon>Scheffersomyces</taxon>
    </lineage>
</organism>
<dbReference type="EMBL" id="JAHMUF010000005">
    <property type="protein sequence ID" value="KAG7195105.1"/>
    <property type="molecule type" value="Genomic_DNA"/>
</dbReference>
<protein>
    <submittedName>
        <fullName evidence="2">Uncharacterized protein</fullName>
    </submittedName>
</protein>
<reference evidence="2" key="1">
    <citation type="submission" date="2021-03" db="EMBL/GenBank/DDBJ databases">
        <authorList>
            <person name="Palmer J.M."/>
        </authorList>
    </citation>
    <scope>NUCLEOTIDE SEQUENCE</scope>
    <source>
        <strain evidence="2">ARV_011</strain>
    </source>
</reference>
<proteinExistence type="predicted"/>